<protein>
    <submittedName>
        <fullName evidence="1">Uncharacterized protein</fullName>
    </submittedName>
</protein>
<organism evidence="1 2">
    <name type="scientific">Suillus discolor</name>
    <dbReference type="NCBI Taxonomy" id="1912936"/>
    <lineage>
        <taxon>Eukaryota</taxon>
        <taxon>Fungi</taxon>
        <taxon>Dikarya</taxon>
        <taxon>Basidiomycota</taxon>
        <taxon>Agaricomycotina</taxon>
        <taxon>Agaricomycetes</taxon>
        <taxon>Agaricomycetidae</taxon>
        <taxon>Boletales</taxon>
        <taxon>Suillineae</taxon>
        <taxon>Suillaceae</taxon>
        <taxon>Suillus</taxon>
    </lineage>
</organism>
<dbReference type="RefSeq" id="XP_041286403.1">
    <property type="nucleotide sequence ID" value="XM_041430073.1"/>
</dbReference>
<proteinExistence type="predicted"/>
<feature type="non-terminal residue" evidence="1">
    <location>
        <position position="1"/>
    </location>
</feature>
<dbReference type="AlphaFoldDB" id="A0A9P7JMM8"/>
<dbReference type="EMBL" id="JABBWM010000099">
    <property type="protein sequence ID" value="KAG2091018.1"/>
    <property type="molecule type" value="Genomic_DNA"/>
</dbReference>
<keyword evidence="2" id="KW-1185">Reference proteome</keyword>
<reference evidence="1" key="1">
    <citation type="journal article" date="2020" name="New Phytol.">
        <title>Comparative genomics reveals dynamic genome evolution in host specialist ectomycorrhizal fungi.</title>
        <authorList>
            <person name="Lofgren L.A."/>
            <person name="Nguyen N.H."/>
            <person name="Vilgalys R."/>
            <person name="Ruytinx J."/>
            <person name="Liao H.L."/>
            <person name="Branco S."/>
            <person name="Kuo A."/>
            <person name="LaButti K."/>
            <person name="Lipzen A."/>
            <person name="Andreopoulos W."/>
            <person name="Pangilinan J."/>
            <person name="Riley R."/>
            <person name="Hundley H."/>
            <person name="Na H."/>
            <person name="Barry K."/>
            <person name="Grigoriev I.V."/>
            <person name="Stajich J.E."/>
            <person name="Kennedy P.G."/>
        </authorList>
    </citation>
    <scope>NUCLEOTIDE SEQUENCE</scope>
    <source>
        <strain evidence="1">FC423</strain>
    </source>
</reference>
<evidence type="ECO:0000313" key="2">
    <source>
        <dbReference type="Proteomes" id="UP000823399"/>
    </source>
</evidence>
<accession>A0A9P7JMM8</accession>
<comment type="caution">
    <text evidence="1">The sequence shown here is derived from an EMBL/GenBank/DDBJ whole genome shotgun (WGS) entry which is preliminary data.</text>
</comment>
<name>A0A9P7JMM8_9AGAM</name>
<dbReference type="OrthoDB" id="2748837at2759"/>
<dbReference type="Proteomes" id="UP000823399">
    <property type="component" value="Unassembled WGS sequence"/>
</dbReference>
<dbReference type="GeneID" id="64692332"/>
<gene>
    <name evidence="1" type="ORF">F5147DRAFT_530451</name>
</gene>
<feature type="non-terminal residue" evidence="1">
    <location>
        <position position="53"/>
    </location>
</feature>
<evidence type="ECO:0000313" key="1">
    <source>
        <dbReference type="EMBL" id="KAG2091018.1"/>
    </source>
</evidence>
<sequence>QILSMTCDNASNNNVMVENLAAEVPAFGGAASHTRCFLHMVNLVAKSLIREFD</sequence>